<proteinExistence type="predicted"/>
<evidence type="ECO:0000313" key="3">
    <source>
        <dbReference type="EMBL" id="VTJ51672.1"/>
    </source>
</evidence>
<feature type="compositionally biased region" description="Gly residues" evidence="1">
    <location>
        <begin position="107"/>
        <end position="116"/>
    </location>
</feature>
<sequence length="155" mass="16467">MAALRPFRLFLGVAGVGDRLLVPQDRLSGLSRKGARSPWGLTADSEIQAAAAPFLASRRQPPPPSPWIRGRFPLHKRSGGGSFRGPHPPGSRLRPSWPGLRLLTDGSGRGAGRGPGGPAPRVRHGTCSSPDLAQLRTSPLPSFLERTNEVCVGDE</sequence>
<evidence type="ECO:0000256" key="1">
    <source>
        <dbReference type="SAM" id="MobiDB-lite"/>
    </source>
</evidence>
<reference evidence="2" key="2">
    <citation type="submission" date="2020-08" db="EMBL/GenBank/DDBJ databases">
        <authorList>
            <person name="Shumante A."/>
            <person name="Zimin A.V."/>
            <person name="Puiu D."/>
            <person name="Salzberg S.L."/>
        </authorList>
    </citation>
    <scope>NUCLEOTIDE SEQUENCE</scope>
    <source>
        <strain evidence="2">WC2-LM</strain>
        <tissue evidence="2">Liver</tissue>
    </source>
</reference>
<evidence type="ECO:0000313" key="2">
    <source>
        <dbReference type="EMBL" id="KAF7466977.1"/>
    </source>
</evidence>
<evidence type="ECO:0000313" key="4">
    <source>
        <dbReference type="Proteomes" id="UP000335636"/>
    </source>
</evidence>
<protein>
    <submittedName>
        <fullName evidence="3">Uncharacterized protein</fullName>
    </submittedName>
</protein>
<dbReference type="EMBL" id="CABDUW010000008">
    <property type="protein sequence ID" value="VTJ51672.1"/>
    <property type="molecule type" value="Genomic_DNA"/>
</dbReference>
<dbReference type="Proteomes" id="UP000662637">
    <property type="component" value="Unassembled WGS sequence"/>
</dbReference>
<accession>A0A5E4A4N9</accession>
<feature type="region of interest" description="Disordered" evidence="1">
    <location>
        <begin position="54"/>
        <end position="141"/>
    </location>
</feature>
<reference evidence="3 4" key="1">
    <citation type="submission" date="2019-04" db="EMBL/GenBank/DDBJ databases">
        <authorList>
            <person name="Alioto T."/>
            <person name="Alioto T."/>
        </authorList>
    </citation>
    <scope>NUCLEOTIDE SEQUENCE [LARGE SCALE GENOMIC DNA]</scope>
</reference>
<gene>
    <name evidence="2" type="ORF">GHT09_001691</name>
    <name evidence="3" type="ORF">MONAX_5E043295</name>
</gene>
<dbReference type="AlphaFoldDB" id="A0A5E4A4N9"/>
<dbReference type="EMBL" id="WJEC01007815">
    <property type="protein sequence ID" value="KAF7466977.1"/>
    <property type="molecule type" value="Genomic_DNA"/>
</dbReference>
<feature type="compositionally biased region" description="Polar residues" evidence="1">
    <location>
        <begin position="126"/>
        <end position="140"/>
    </location>
</feature>
<name>A0A5E4A4N9_MARMO</name>
<dbReference type="Proteomes" id="UP000335636">
    <property type="component" value="Unassembled WGS sequence"/>
</dbReference>
<organism evidence="3 4">
    <name type="scientific">Marmota monax</name>
    <name type="common">Woodchuck</name>
    <dbReference type="NCBI Taxonomy" id="9995"/>
    <lineage>
        <taxon>Eukaryota</taxon>
        <taxon>Metazoa</taxon>
        <taxon>Chordata</taxon>
        <taxon>Craniata</taxon>
        <taxon>Vertebrata</taxon>
        <taxon>Euteleostomi</taxon>
        <taxon>Mammalia</taxon>
        <taxon>Eutheria</taxon>
        <taxon>Euarchontoglires</taxon>
        <taxon>Glires</taxon>
        <taxon>Rodentia</taxon>
        <taxon>Sciuromorpha</taxon>
        <taxon>Sciuridae</taxon>
        <taxon>Xerinae</taxon>
        <taxon>Marmotini</taxon>
        <taxon>Marmota</taxon>
    </lineage>
</organism>
<keyword evidence="4" id="KW-1185">Reference proteome</keyword>